<dbReference type="EMBL" id="CYRY02001479">
    <property type="protein sequence ID" value="VCW66134.1"/>
    <property type="molecule type" value="Genomic_DNA"/>
</dbReference>
<name>A0A9X9PTX6_GULGU</name>
<reference evidence="1 2" key="1">
    <citation type="submission" date="2018-10" db="EMBL/GenBank/DDBJ databases">
        <authorList>
            <person name="Ekblom R."/>
            <person name="Jareborg N."/>
        </authorList>
    </citation>
    <scope>NUCLEOTIDE SEQUENCE [LARGE SCALE GENOMIC DNA]</scope>
    <source>
        <tissue evidence="1">Muscle</tissue>
    </source>
</reference>
<dbReference type="AlphaFoldDB" id="A0A9X9PTX6"/>
<protein>
    <submittedName>
        <fullName evidence="1">Uncharacterized protein</fullName>
    </submittedName>
</protein>
<organism evidence="1 2">
    <name type="scientific">Gulo gulo</name>
    <name type="common">Wolverine</name>
    <name type="synonym">Gluton</name>
    <dbReference type="NCBI Taxonomy" id="48420"/>
    <lineage>
        <taxon>Eukaryota</taxon>
        <taxon>Metazoa</taxon>
        <taxon>Chordata</taxon>
        <taxon>Craniata</taxon>
        <taxon>Vertebrata</taxon>
        <taxon>Euteleostomi</taxon>
        <taxon>Mammalia</taxon>
        <taxon>Eutheria</taxon>
        <taxon>Laurasiatheria</taxon>
        <taxon>Carnivora</taxon>
        <taxon>Caniformia</taxon>
        <taxon>Musteloidea</taxon>
        <taxon>Mustelidae</taxon>
        <taxon>Guloninae</taxon>
        <taxon>Gulo</taxon>
    </lineage>
</organism>
<comment type="caution">
    <text evidence="1">The sequence shown here is derived from an EMBL/GenBank/DDBJ whole genome shotgun (WGS) entry which is preliminary data.</text>
</comment>
<sequence length="150" mass="16540">RKHGPEAALKPRCHLCYVSISRNPLQVTLPLRTTSNPLAWDTGAHCTGLADHSWDAPQHSHTFPDTPDGAPHRPFWEAQQLSDLARVPGPSRGSVSPARGEDDMRHCLLSTRRYVRSGEQAAVRLRGYRSSVRAGPISHGQSRRVPTCGH</sequence>
<feature type="non-terminal residue" evidence="1">
    <location>
        <position position="1"/>
    </location>
</feature>
<dbReference type="Proteomes" id="UP000269945">
    <property type="component" value="Unassembled WGS sequence"/>
</dbReference>
<evidence type="ECO:0000313" key="2">
    <source>
        <dbReference type="Proteomes" id="UP000269945"/>
    </source>
</evidence>
<keyword evidence="2" id="KW-1185">Reference proteome</keyword>
<gene>
    <name evidence="1" type="ORF">BN2614_LOCUS1</name>
</gene>
<proteinExistence type="predicted"/>
<feature type="non-terminal residue" evidence="1">
    <location>
        <position position="150"/>
    </location>
</feature>
<accession>A0A9X9PTX6</accession>
<evidence type="ECO:0000313" key="1">
    <source>
        <dbReference type="EMBL" id="VCW66134.1"/>
    </source>
</evidence>